<evidence type="ECO:0000256" key="4">
    <source>
        <dbReference type="ARBA" id="ARBA00023125"/>
    </source>
</evidence>
<dbReference type="AlphaFoldDB" id="A0A9X1X0I1"/>
<evidence type="ECO:0000256" key="2">
    <source>
        <dbReference type="ARBA" id="ARBA00023015"/>
    </source>
</evidence>
<dbReference type="Gene3D" id="1.10.1740.10">
    <property type="match status" value="1"/>
</dbReference>
<dbReference type="Pfam" id="PF08281">
    <property type="entry name" value="Sigma70_r4_2"/>
    <property type="match status" value="1"/>
</dbReference>
<dbReference type="Pfam" id="PF04542">
    <property type="entry name" value="Sigma70_r2"/>
    <property type="match status" value="1"/>
</dbReference>
<dbReference type="SUPFAM" id="SSF88946">
    <property type="entry name" value="Sigma2 domain of RNA polymerase sigma factors"/>
    <property type="match status" value="1"/>
</dbReference>
<feature type="domain" description="RNA polymerase sigma factor 70 region 4 type 2" evidence="8">
    <location>
        <begin position="120"/>
        <end position="171"/>
    </location>
</feature>
<gene>
    <name evidence="9" type="ORF">MUY27_04650</name>
</gene>
<dbReference type="InterPro" id="IPR013325">
    <property type="entry name" value="RNA_pol_sigma_r2"/>
</dbReference>
<dbReference type="NCBIfam" id="TIGR02937">
    <property type="entry name" value="sigma70-ECF"/>
    <property type="match status" value="1"/>
</dbReference>
<evidence type="ECO:0000256" key="3">
    <source>
        <dbReference type="ARBA" id="ARBA00023082"/>
    </source>
</evidence>
<dbReference type="InterPro" id="IPR036388">
    <property type="entry name" value="WH-like_DNA-bd_sf"/>
</dbReference>
<keyword evidence="3 6" id="KW-0731">Sigma factor</keyword>
<evidence type="ECO:0000259" key="8">
    <source>
        <dbReference type="Pfam" id="PF08281"/>
    </source>
</evidence>
<feature type="domain" description="RNA polymerase sigma-70 region 2" evidence="7">
    <location>
        <begin position="23"/>
        <end position="89"/>
    </location>
</feature>
<accession>A0A9X1X0I1</accession>
<dbReference type="InterPro" id="IPR039425">
    <property type="entry name" value="RNA_pol_sigma-70-like"/>
</dbReference>
<comment type="similarity">
    <text evidence="1 6">Belongs to the sigma-70 factor family. ECF subfamily.</text>
</comment>
<protein>
    <recommendedName>
        <fullName evidence="6">RNA polymerase sigma factor</fullName>
    </recommendedName>
</protein>
<evidence type="ECO:0000259" key="7">
    <source>
        <dbReference type="Pfam" id="PF04542"/>
    </source>
</evidence>
<dbReference type="InterPro" id="IPR013249">
    <property type="entry name" value="RNA_pol_sigma70_r4_t2"/>
</dbReference>
<keyword evidence="2 6" id="KW-0805">Transcription regulation</keyword>
<evidence type="ECO:0000313" key="9">
    <source>
        <dbReference type="EMBL" id="MCJ8208987.1"/>
    </source>
</evidence>
<dbReference type="GO" id="GO:0006352">
    <property type="term" value="P:DNA-templated transcription initiation"/>
    <property type="evidence" value="ECO:0007669"/>
    <property type="project" value="InterPro"/>
</dbReference>
<dbReference type="PANTHER" id="PTHR43133">
    <property type="entry name" value="RNA POLYMERASE ECF-TYPE SIGMA FACTO"/>
    <property type="match status" value="1"/>
</dbReference>
<evidence type="ECO:0000256" key="5">
    <source>
        <dbReference type="ARBA" id="ARBA00023163"/>
    </source>
</evidence>
<dbReference type="InterPro" id="IPR007627">
    <property type="entry name" value="RNA_pol_sigma70_r2"/>
</dbReference>
<dbReference type="GO" id="GO:0003677">
    <property type="term" value="F:DNA binding"/>
    <property type="evidence" value="ECO:0007669"/>
    <property type="project" value="UniProtKB-KW"/>
</dbReference>
<dbReference type="CDD" id="cd06171">
    <property type="entry name" value="Sigma70_r4"/>
    <property type="match status" value="1"/>
</dbReference>
<keyword evidence="4 6" id="KW-0238">DNA-binding</keyword>
<dbReference type="InterPro" id="IPR013324">
    <property type="entry name" value="RNA_pol_sigma_r3/r4-like"/>
</dbReference>
<proteinExistence type="inferred from homology"/>
<name>A0A9X1X0I1_9SPHI</name>
<dbReference type="InterPro" id="IPR000838">
    <property type="entry name" value="RNA_pol_sigma70_ECF_CS"/>
</dbReference>
<reference evidence="9" key="1">
    <citation type="submission" date="2022-04" db="EMBL/GenBank/DDBJ databases">
        <title>Mucilaginibacter sp. RS28 isolated from freshwater.</title>
        <authorList>
            <person name="Ko S.-R."/>
        </authorList>
    </citation>
    <scope>NUCLEOTIDE SEQUENCE</scope>
    <source>
        <strain evidence="9">RS28</strain>
    </source>
</reference>
<dbReference type="EMBL" id="JALJEJ010000002">
    <property type="protein sequence ID" value="MCJ8208987.1"/>
    <property type="molecule type" value="Genomic_DNA"/>
</dbReference>
<dbReference type="SUPFAM" id="SSF88659">
    <property type="entry name" value="Sigma3 and sigma4 domains of RNA polymerase sigma factors"/>
    <property type="match status" value="1"/>
</dbReference>
<keyword evidence="10" id="KW-1185">Reference proteome</keyword>
<dbReference type="Gene3D" id="1.10.10.10">
    <property type="entry name" value="Winged helix-like DNA-binding domain superfamily/Winged helix DNA-binding domain"/>
    <property type="match status" value="1"/>
</dbReference>
<keyword evidence="5 6" id="KW-0804">Transcription</keyword>
<comment type="caution">
    <text evidence="9">The sequence shown here is derived from an EMBL/GenBank/DDBJ whole genome shotgun (WGS) entry which is preliminary data.</text>
</comment>
<dbReference type="Proteomes" id="UP001139450">
    <property type="component" value="Unassembled WGS sequence"/>
</dbReference>
<sequence length="193" mass="22710">MENSELNITLLKQGDKTAFAHVYDLYSAMIFSKLMRMVKDRMVAEEILQEVFLKVWERREKIDPSQSLKSWIYAIAINLVYDYYRKLSRDHKMQQVLLDQFADLYYANNDDGIFEERKKLLDEALAQLPPQRFAVFKLCRLEGKSYQQAAEELGISPSTVSNQLVQATKTLKEYIFNSKTLLILIISWFFQTK</sequence>
<evidence type="ECO:0000256" key="1">
    <source>
        <dbReference type="ARBA" id="ARBA00010641"/>
    </source>
</evidence>
<evidence type="ECO:0000256" key="6">
    <source>
        <dbReference type="RuleBase" id="RU000716"/>
    </source>
</evidence>
<dbReference type="PROSITE" id="PS01063">
    <property type="entry name" value="SIGMA70_ECF"/>
    <property type="match status" value="1"/>
</dbReference>
<dbReference type="InterPro" id="IPR014284">
    <property type="entry name" value="RNA_pol_sigma-70_dom"/>
</dbReference>
<evidence type="ECO:0000313" key="10">
    <source>
        <dbReference type="Proteomes" id="UP001139450"/>
    </source>
</evidence>
<dbReference type="GO" id="GO:0016987">
    <property type="term" value="F:sigma factor activity"/>
    <property type="evidence" value="ECO:0007669"/>
    <property type="project" value="UniProtKB-KW"/>
</dbReference>
<dbReference type="PANTHER" id="PTHR43133:SF46">
    <property type="entry name" value="RNA POLYMERASE SIGMA-70 FACTOR ECF SUBFAMILY"/>
    <property type="match status" value="1"/>
</dbReference>
<dbReference type="RefSeq" id="WP_245128821.1">
    <property type="nucleotide sequence ID" value="NZ_JALJEJ010000002.1"/>
</dbReference>
<organism evidence="9 10">
    <name type="scientific">Mucilaginibacter straminoryzae</name>
    <dbReference type="NCBI Taxonomy" id="2932774"/>
    <lineage>
        <taxon>Bacteria</taxon>
        <taxon>Pseudomonadati</taxon>
        <taxon>Bacteroidota</taxon>
        <taxon>Sphingobacteriia</taxon>
        <taxon>Sphingobacteriales</taxon>
        <taxon>Sphingobacteriaceae</taxon>
        <taxon>Mucilaginibacter</taxon>
    </lineage>
</organism>